<proteinExistence type="predicted"/>
<organism evidence="4 5">
    <name type="scientific">Paenibacillus chartarius</name>
    <dbReference type="NCBI Taxonomy" id="747481"/>
    <lineage>
        <taxon>Bacteria</taxon>
        <taxon>Bacillati</taxon>
        <taxon>Bacillota</taxon>
        <taxon>Bacilli</taxon>
        <taxon>Bacillales</taxon>
        <taxon>Paenibacillaceae</taxon>
        <taxon>Paenibacillus</taxon>
    </lineage>
</organism>
<evidence type="ECO:0000259" key="3">
    <source>
        <dbReference type="Pfam" id="PF07833"/>
    </source>
</evidence>
<evidence type="ECO:0000313" key="5">
    <source>
        <dbReference type="Proteomes" id="UP001589776"/>
    </source>
</evidence>
<evidence type="ECO:0000313" key="4">
    <source>
        <dbReference type="EMBL" id="MFC0211804.1"/>
    </source>
</evidence>
<reference evidence="4 5" key="1">
    <citation type="submission" date="2024-09" db="EMBL/GenBank/DDBJ databases">
        <authorList>
            <person name="Sun Q."/>
            <person name="Mori K."/>
        </authorList>
    </citation>
    <scope>NUCLEOTIDE SEQUENCE [LARGE SCALE GENOMIC DNA]</scope>
    <source>
        <strain evidence="4 5">CCM 7759</strain>
    </source>
</reference>
<feature type="signal peptide" evidence="2">
    <location>
        <begin position="1"/>
        <end position="26"/>
    </location>
</feature>
<name>A0ABV6DGN4_9BACL</name>
<feature type="chain" id="PRO_5045258108" evidence="2">
    <location>
        <begin position="27"/>
        <end position="326"/>
    </location>
</feature>
<dbReference type="RefSeq" id="WP_377468807.1">
    <property type="nucleotide sequence ID" value="NZ_JBHLWN010000022.1"/>
</dbReference>
<feature type="domain" description="Copper amine oxidase-like N-terminal" evidence="3">
    <location>
        <begin position="196"/>
        <end position="316"/>
    </location>
</feature>
<gene>
    <name evidence="4" type="ORF">ACFFK0_04930</name>
</gene>
<keyword evidence="2" id="KW-0732">Signal</keyword>
<feature type="compositionally biased region" description="Low complexity" evidence="1">
    <location>
        <begin position="172"/>
        <end position="191"/>
    </location>
</feature>
<evidence type="ECO:0000256" key="1">
    <source>
        <dbReference type="SAM" id="MobiDB-lite"/>
    </source>
</evidence>
<protein>
    <submittedName>
        <fullName evidence="4">Stalk domain-containing protein</fullName>
    </submittedName>
</protein>
<accession>A0ABV6DGN4</accession>
<dbReference type="EMBL" id="JBHLWN010000022">
    <property type="protein sequence ID" value="MFC0211804.1"/>
    <property type="molecule type" value="Genomic_DNA"/>
</dbReference>
<feature type="region of interest" description="Disordered" evidence="1">
    <location>
        <begin position="148"/>
        <end position="191"/>
    </location>
</feature>
<dbReference type="Proteomes" id="UP001589776">
    <property type="component" value="Unassembled WGS sequence"/>
</dbReference>
<dbReference type="Pfam" id="PF07833">
    <property type="entry name" value="Cu_amine_oxidN1"/>
    <property type="match status" value="1"/>
</dbReference>
<evidence type="ECO:0000256" key="2">
    <source>
        <dbReference type="SAM" id="SignalP"/>
    </source>
</evidence>
<dbReference type="InterPro" id="IPR012854">
    <property type="entry name" value="Cu_amine_oxidase-like_N"/>
</dbReference>
<sequence>MKKHVLSATLALSLLTSAVASATAFAAEEKKIVTQAGGYVTVSNVDKEIAFTDEGAGVGDTIYVASGPVKVSVSGEDPHPRISYRPEAKLVNDYMDIGEVFEAIQVTDNAAELTKPGYYSVNVRFGADYTNLNVAELMIQIVGDSETGAAAGSDAGAKPQPSEPAKPEAAKPETAAATAPASQSAAANPTASKVMVNGKEVTFEAYNIDGNNYFKLRDFAQAVNGSDKQFEVSWDNANNAISLISKKAYTQVGGELAVSAAAGSKQAASTNSKIYVDGKEVRLTAYNIDGNNYFKLRDVAQAFNIGVTWDGTANMVGIDTKADYKE</sequence>
<keyword evidence="5" id="KW-1185">Reference proteome</keyword>
<comment type="caution">
    <text evidence="4">The sequence shown here is derived from an EMBL/GenBank/DDBJ whole genome shotgun (WGS) entry which is preliminary data.</text>
</comment>